<evidence type="ECO:0000313" key="2">
    <source>
        <dbReference type="EMBL" id="TKC93714.1"/>
    </source>
</evidence>
<feature type="region of interest" description="Disordered" evidence="1">
    <location>
        <begin position="109"/>
        <end position="135"/>
    </location>
</feature>
<proteinExistence type="predicted"/>
<keyword evidence="3" id="KW-1185">Reference proteome</keyword>
<dbReference type="EMBL" id="SSMQ01000116">
    <property type="protein sequence ID" value="TKC93714.1"/>
    <property type="molecule type" value="Genomic_DNA"/>
</dbReference>
<feature type="compositionally biased region" description="Pro residues" evidence="1">
    <location>
        <begin position="342"/>
        <end position="372"/>
    </location>
</feature>
<feature type="compositionally biased region" description="Low complexity" evidence="1">
    <location>
        <begin position="296"/>
        <end position="306"/>
    </location>
</feature>
<feature type="region of interest" description="Disordered" evidence="1">
    <location>
        <begin position="240"/>
        <end position="264"/>
    </location>
</feature>
<sequence>MTQAEPSAAPDDPADLGGHPLFPRPETETGRDHRRFDIIQIQRWLPDGTKEVCPKPWKGSELRSWQQVIDVYGGECTYQLAAQCGKTHRFQAYSEKVFFAGPARKPFVATPAAAPPQQPPAAPPPGAPYYYPQQPAPAPGMNPEFIALLRVMLESSAAVQGAIVRSLLERPQQGSNALEVVREIVPLLRGDAGSKASGGGASYERGMERGLELAKNLGGGNGRGGDEFGDIAKLLSLLKSSSPSSTPAPAPQATPPPQYVPGPFWSPPMPPMDAWPGWELVQTPMGWVMRPAGAPPANTNASAVAPVPAPPAAPPPPAPAATVTASPPPSTPATSPQVSAPTAPPAAPPPAPETPPPAPAPSAAPSPPPAAPPITARAERGSHPAAPPATPPPATPPPAAPSPSAPTADSPPPMPTMATPASATPWGATAPPFKVIGPDHIDGTAIPWSMASPHLAPYLAAAGYVPFDEQSPDDDPAVMREIPNGAQTLLSNPEFFDKASAVARGEVSDDAIAELLALAKKAGFG</sequence>
<feature type="compositionally biased region" description="Low complexity" evidence="1">
    <location>
        <begin position="1"/>
        <end position="11"/>
    </location>
</feature>
<feature type="compositionally biased region" description="Low complexity" evidence="1">
    <location>
        <begin position="416"/>
        <end position="425"/>
    </location>
</feature>
<evidence type="ECO:0000313" key="3">
    <source>
        <dbReference type="Proteomes" id="UP000309215"/>
    </source>
</evidence>
<feature type="compositionally biased region" description="Pro residues" evidence="1">
    <location>
        <begin position="307"/>
        <end position="319"/>
    </location>
</feature>
<dbReference type="AlphaFoldDB" id="A0A4U1IIM3"/>
<feature type="region of interest" description="Disordered" evidence="1">
    <location>
        <begin position="296"/>
        <end position="434"/>
    </location>
</feature>
<name>A0A4U1IIM3_9BACT</name>
<protein>
    <submittedName>
        <fullName evidence="2">Uncharacterized protein</fullName>
    </submittedName>
</protein>
<feature type="compositionally biased region" description="Pro residues" evidence="1">
    <location>
        <begin position="246"/>
        <end position="264"/>
    </location>
</feature>
<feature type="compositionally biased region" description="Low complexity" evidence="1">
    <location>
        <begin position="332"/>
        <end position="341"/>
    </location>
</feature>
<feature type="compositionally biased region" description="Pro residues" evidence="1">
    <location>
        <begin position="113"/>
        <end position="127"/>
    </location>
</feature>
<feature type="compositionally biased region" description="Pro residues" evidence="1">
    <location>
        <begin position="385"/>
        <end position="415"/>
    </location>
</feature>
<feature type="region of interest" description="Disordered" evidence="1">
    <location>
        <begin position="1"/>
        <end position="33"/>
    </location>
</feature>
<organism evidence="2 3">
    <name type="scientific">Polyangium fumosum</name>
    <dbReference type="NCBI Taxonomy" id="889272"/>
    <lineage>
        <taxon>Bacteria</taxon>
        <taxon>Pseudomonadati</taxon>
        <taxon>Myxococcota</taxon>
        <taxon>Polyangia</taxon>
        <taxon>Polyangiales</taxon>
        <taxon>Polyangiaceae</taxon>
        <taxon>Polyangium</taxon>
    </lineage>
</organism>
<reference evidence="2 3" key="1">
    <citation type="submission" date="2019-04" db="EMBL/GenBank/DDBJ databases">
        <authorList>
            <person name="Li Y."/>
            <person name="Wang J."/>
        </authorList>
    </citation>
    <scope>NUCLEOTIDE SEQUENCE [LARGE SCALE GENOMIC DNA]</scope>
    <source>
        <strain evidence="2 3">DSM 14668</strain>
    </source>
</reference>
<dbReference type="Proteomes" id="UP000309215">
    <property type="component" value="Unassembled WGS sequence"/>
</dbReference>
<gene>
    <name evidence="2" type="ORF">E8A74_49060</name>
</gene>
<dbReference type="RefSeq" id="WP_136936118.1">
    <property type="nucleotide sequence ID" value="NZ_SSMQ01000116.1"/>
</dbReference>
<accession>A0A4U1IIM3</accession>
<evidence type="ECO:0000256" key="1">
    <source>
        <dbReference type="SAM" id="MobiDB-lite"/>
    </source>
</evidence>
<comment type="caution">
    <text evidence="2">The sequence shown here is derived from an EMBL/GenBank/DDBJ whole genome shotgun (WGS) entry which is preliminary data.</text>
</comment>